<feature type="compositionally biased region" description="Polar residues" evidence="1">
    <location>
        <begin position="9"/>
        <end position="19"/>
    </location>
</feature>
<feature type="compositionally biased region" description="Polar residues" evidence="1">
    <location>
        <begin position="380"/>
        <end position="396"/>
    </location>
</feature>
<accession>A0A162Z1P8</accession>
<proteinExistence type="predicted"/>
<sequence length="503" mass="55883">MVAPRRSGGNMTSTSNNPPKGTKLRRITNASRIEKPHKPAAVRHSILRYPPPQTNSSALSKSNIGLDGLTSTSSTTERISEGCSSTIPEVFLPEKARVSTEQVMVALQKLITPGTSHNPIVLTEDSPPLSGQARTRHSLKLKPHRSQERHSKLYIFKSPYTALGPRPASGSTFTGRQSHDKYRMRTAKMAQPDWHLRRDPTYQQELPFELQYPMSAQYLAPQQNIAYPQPGVRCYAPHLLTYRRPPTEEQLQIKAVQYIREYPRLSPRRREMAEDPDEISESESEEIDLDTARSPPNRGPTQNFRCAAETKDEPSAGLLNPYIQLTPLVEHASLLSSLLRAYPQSRDQMGLREDIAMLASIQNQHLADWMKFESGRSRKQANPHTPCASKSTTISPVKSLVSRLTEPERARAEERRRQDDEIRGFLSANANLWQDGSGLTVADVYTETRAPTPTASHDEASMNNVAAALVSAASPVRCTTKAPSPSPERGTTLASPAVEAMKN</sequence>
<organism evidence="2 3">
    <name type="scientific">Didymella rabiei</name>
    <name type="common">Chickpea ascochyta blight fungus</name>
    <name type="synonym">Mycosphaerella rabiei</name>
    <dbReference type="NCBI Taxonomy" id="5454"/>
    <lineage>
        <taxon>Eukaryota</taxon>
        <taxon>Fungi</taxon>
        <taxon>Dikarya</taxon>
        <taxon>Ascomycota</taxon>
        <taxon>Pezizomycotina</taxon>
        <taxon>Dothideomycetes</taxon>
        <taxon>Pleosporomycetidae</taxon>
        <taxon>Pleosporales</taxon>
        <taxon>Pleosporineae</taxon>
        <taxon>Didymellaceae</taxon>
        <taxon>Ascochyta</taxon>
    </lineage>
</organism>
<evidence type="ECO:0000313" key="3">
    <source>
        <dbReference type="Proteomes" id="UP000076837"/>
    </source>
</evidence>
<feature type="region of interest" description="Disordered" evidence="1">
    <location>
        <begin position="118"/>
        <end position="144"/>
    </location>
</feature>
<feature type="compositionally biased region" description="Basic residues" evidence="1">
    <location>
        <begin position="134"/>
        <end position="144"/>
    </location>
</feature>
<name>A0A162Z1P8_DIDRA</name>
<feature type="compositionally biased region" description="Polar residues" evidence="1">
    <location>
        <begin position="54"/>
        <end position="63"/>
    </location>
</feature>
<reference evidence="2 3" key="1">
    <citation type="journal article" date="2016" name="Sci. Rep.">
        <title>Draft genome sequencing and secretome analysis of fungal phytopathogen Ascochyta rabiei provides insight into the necrotrophic effector repertoire.</title>
        <authorList>
            <person name="Verma S."/>
            <person name="Gazara R.K."/>
            <person name="Nizam S."/>
            <person name="Parween S."/>
            <person name="Chattopadhyay D."/>
            <person name="Verma P.K."/>
        </authorList>
    </citation>
    <scope>NUCLEOTIDE SEQUENCE [LARGE SCALE GENOMIC DNA]</scope>
    <source>
        <strain evidence="2 3">ArDII</strain>
    </source>
</reference>
<comment type="caution">
    <text evidence="2">The sequence shown here is derived from an EMBL/GenBank/DDBJ whole genome shotgun (WGS) entry which is preliminary data.</text>
</comment>
<feature type="compositionally biased region" description="Basic and acidic residues" evidence="1">
    <location>
        <begin position="405"/>
        <end position="418"/>
    </location>
</feature>
<feature type="region of interest" description="Disordered" evidence="1">
    <location>
        <begin position="1"/>
        <end position="81"/>
    </location>
</feature>
<evidence type="ECO:0000256" key="1">
    <source>
        <dbReference type="SAM" id="MobiDB-lite"/>
    </source>
</evidence>
<evidence type="ECO:0000313" key="2">
    <source>
        <dbReference type="EMBL" id="KZM20351.1"/>
    </source>
</evidence>
<protein>
    <submittedName>
        <fullName evidence="2">Uncharacterized protein</fullName>
    </submittedName>
</protein>
<gene>
    <name evidence="2" type="ORF">ST47_g8542</name>
</gene>
<dbReference type="AlphaFoldDB" id="A0A162Z1P8"/>
<feature type="compositionally biased region" description="Acidic residues" evidence="1">
    <location>
        <begin position="274"/>
        <end position="289"/>
    </location>
</feature>
<dbReference type="Proteomes" id="UP000076837">
    <property type="component" value="Unassembled WGS sequence"/>
</dbReference>
<keyword evidence="3" id="KW-1185">Reference proteome</keyword>
<dbReference type="EMBL" id="JYNV01000281">
    <property type="protein sequence ID" value="KZM20351.1"/>
    <property type="molecule type" value="Genomic_DNA"/>
</dbReference>
<feature type="region of interest" description="Disordered" evidence="1">
    <location>
        <begin position="477"/>
        <end position="503"/>
    </location>
</feature>
<feature type="region of interest" description="Disordered" evidence="1">
    <location>
        <begin position="376"/>
        <end position="418"/>
    </location>
</feature>
<feature type="region of interest" description="Disordered" evidence="1">
    <location>
        <begin position="267"/>
        <end position="304"/>
    </location>
</feature>
<dbReference type="OrthoDB" id="3690573at2759"/>